<gene>
    <name evidence="7" type="ORF">OAory_01026070</name>
</gene>
<dbReference type="InterPro" id="IPR036864">
    <property type="entry name" value="Zn2-C6_fun-type_DNA-bd_sf"/>
</dbReference>
<dbReference type="GO" id="GO:0003677">
    <property type="term" value="F:DNA binding"/>
    <property type="evidence" value="ECO:0007669"/>
    <property type="project" value="UniProtKB-KW"/>
</dbReference>
<dbReference type="FunFam" id="3.30.70.360:FF:000004">
    <property type="entry name" value="Peptidase M20 domain-containing protein 2"/>
    <property type="match status" value="1"/>
</dbReference>
<keyword evidence="4" id="KW-0804">Transcription</keyword>
<dbReference type="CDD" id="cd05672">
    <property type="entry name" value="M20_ACY1L2-like"/>
    <property type="match status" value="1"/>
</dbReference>
<reference evidence="7 8" key="1">
    <citation type="submission" date="2016-10" db="EMBL/GenBank/DDBJ databases">
        <title>Genome sequencing of Aspergillus oryzae BCC7051.</title>
        <authorList>
            <person name="Thammarongtham C."/>
            <person name="Vorapreeda T."/>
            <person name="Nookaew I."/>
            <person name="Srisuk T."/>
            <person name="Land M."/>
            <person name="Jeennor S."/>
            <person name="Laoteng K."/>
        </authorList>
    </citation>
    <scope>NUCLEOTIDE SEQUENCE [LARGE SCALE GENOMIC DNA]</scope>
    <source>
        <strain evidence="7 8">BCC7051</strain>
    </source>
</reference>
<dbReference type="EMBL" id="MKZY01000001">
    <property type="protein sequence ID" value="OOO14012.1"/>
    <property type="molecule type" value="Genomic_DNA"/>
</dbReference>
<dbReference type="OrthoDB" id="4356994at2759"/>
<keyword evidence="7" id="KW-0121">Carboxypeptidase</keyword>
<evidence type="ECO:0000313" key="7">
    <source>
        <dbReference type="EMBL" id="OOO14012.1"/>
    </source>
</evidence>
<dbReference type="Gene3D" id="3.40.630.10">
    <property type="entry name" value="Zn peptidases"/>
    <property type="match status" value="1"/>
</dbReference>
<comment type="similarity">
    <text evidence="1">Belongs to the peptidase M20A family.</text>
</comment>
<dbReference type="InterPro" id="IPR002933">
    <property type="entry name" value="Peptidase_M20"/>
</dbReference>
<protein>
    <submittedName>
        <fullName evidence="7">Peptidase M20D, mername-AA028/carboxypeptidase Ss1</fullName>
    </submittedName>
</protein>
<evidence type="ECO:0000313" key="8">
    <source>
        <dbReference type="Proteomes" id="UP000190312"/>
    </source>
</evidence>
<evidence type="ECO:0000259" key="6">
    <source>
        <dbReference type="PROSITE" id="PS50048"/>
    </source>
</evidence>
<comment type="caution">
    <text evidence="7">The sequence shown here is derived from an EMBL/GenBank/DDBJ whole genome shotgun (WGS) entry which is preliminary data.</text>
</comment>
<dbReference type="GO" id="GO:0004180">
    <property type="term" value="F:carboxypeptidase activity"/>
    <property type="evidence" value="ECO:0007669"/>
    <property type="project" value="UniProtKB-KW"/>
</dbReference>
<name>A0A1S9DY78_ASPOZ</name>
<dbReference type="Gene3D" id="3.30.70.360">
    <property type="match status" value="1"/>
</dbReference>
<dbReference type="SUPFAM" id="SSF53187">
    <property type="entry name" value="Zn-dependent exopeptidases"/>
    <property type="match status" value="1"/>
</dbReference>
<evidence type="ECO:0000256" key="4">
    <source>
        <dbReference type="ARBA" id="ARBA00023163"/>
    </source>
</evidence>
<dbReference type="VEuPathDB" id="FungiDB:AO090023000407"/>
<dbReference type="Pfam" id="PF01546">
    <property type="entry name" value="Peptidase_M20"/>
    <property type="match status" value="1"/>
</dbReference>
<dbReference type="PROSITE" id="PS50048">
    <property type="entry name" value="ZN2_CY6_FUNGAL_2"/>
    <property type="match status" value="1"/>
</dbReference>
<dbReference type="GO" id="GO:0000981">
    <property type="term" value="F:DNA-binding transcription factor activity, RNA polymerase II-specific"/>
    <property type="evidence" value="ECO:0007669"/>
    <property type="project" value="InterPro"/>
</dbReference>
<evidence type="ECO:0000256" key="2">
    <source>
        <dbReference type="ARBA" id="ARBA00023015"/>
    </source>
</evidence>
<dbReference type="GO" id="GO:0009893">
    <property type="term" value="P:positive regulation of metabolic process"/>
    <property type="evidence" value="ECO:0007669"/>
    <property type="project" value="UniProtKB-ARBA"/>
</dbReference>
<evidence type="ECO:0000256" key="1">
    <source>
        <dbReference type="ARBA" id="ARBA00006247"/>
    </source>
</evidence>
<dbReference type="NCBIfam" id="TIGR01891">
    <property type="entry name" value="amidohydrolases"/>
    <property type="match status" value="1"/>
</dbReference>
<keyword evidence="3" id="KW-0238">DNA-binding</keyword>
<dbReference type="InterPro" id="IPR011650">
    <property type="entry name" value="Peptidase_M20_dimer"/>
</dbReference>
<evidence type="ECO:0000256" key="5">
    <source>
        <dbReference type="ARBA" id="ARBA00023242"/>
    </source>
</evidence>
<sequence>MAIMQAKPSIADIKASVDAALESLQTTLRELNREIWSNPETAYEEYKAHDAICDFLEAQGFTVTRHAYGLDTSFEAISGSGGRLINFNAEYDALPGIGHACGHNLITTSSVAAFLALSALLKQYGIPGRTQLLGTPAEENGGGKAKLIDAGAYKGVDISLMAHAGPQKLFPGVDATGVGGVLMNARKQIHCEFTGKSAHAGGNPWEGVNALDALVTSYNNVAVLRQQLQPDERVHCAFLDTPKVANVIPAYTKAYWQVRSPTLKGLNRLMAKVRNCIEAGALATGCEVKLVEDELYTDIKLNDTLCERYQTHMGSYDRNVLKSHEKVLTGSSDIGNVSYIMPTLHTMFGIPGPDGSFPHHPSFAAAAGTDDAHVEAVVVGKSLAMIGWEMITDEALFKQAKSQWENCCSTCRRRKVKCGEERPVCKRCSNLRLSCEWGVPVKRGKSITPARQLQPRWPSRDVAASTTFAASTIEIPHPPFVTSPGTLWYPLDTTPDLTSIPVGSISSPGWLGVPPYHPPPPLYPSLSVTDFACANSLVLSEHDQKYFQYFPSSSLVFYYMKSWQWSSFCYLYQGPAATNKIIMRMILALSASDMHRNGLIVRTPGRPTAEDHGRYHYGLAVKEFRQSLVSPRQVSPAELEAIFATMFLMVTYEWQYGHCVRHLELHLQGVKSLLESHPELFQIKDVNNVLLSMESEESNEPESRVSFIPEQLLLWILYIDASCQPMGLSESLYDYVLQSGNPALHPDRLYRCARVWGRCFWGKQYPDQEVSDDMENYRALELLHAGMSLRHRTWKLLFDNIPDSGYQAESFFNEIMAVRDKFSDLFITAKFAGPASMRRTLNTINMAVSTFYAQILFHRRLLCPSQSPRTLHRHALNNILEITHKQYASEPRLMRRLHWPILVAVLETDDPAQIEWLRQRLAELRQCHTEIRWANEIVDEVLAQQDATKGEYVNLAEFLRNRAPS</sequence>
<keyword evidence="7" id="KW-0378">Hydrolase</keyword>
<keyword evidence="7" id="KW-0645">Protease</keyword>
<dbReference type="InterPro" id="IPR036264">
    <property type="entry name" value="Bact_exopeptidase_dim_dom"/>
</dbReference>
<accession>A0A1S9DY78</accession>
<dbReference type="InterPro" id="IPR001138">
    <property type="entry name" value="Zn2Cys6_DnaBD"/>
</dbReference>
<proteinExistence type="inferred from homology"/>
<dbReference type="SMART" id="SM00066">
    <property type="entry name" value="GAL4"/>
    <property type="match status" value="1"/>
</dbReference>
<dbReference type="InterPro" id="IPR021858">
    <property type="entry name" value="Fun_TF"/>
</dbReference>
<dbReference type="Proteomes" id="UP000190312">
    <property type="component" value="Unassembled WGS sequence"/>
</dbReference>
<dbReference type="VEuPathDB" id="FungiDB:AO090023000409"/>
<dbReference type="InterPro" id="IPR017439">
    <property type="entry name" value="Amidohydrolase"/>
</dbReference>
<dbReference type="PANTHER" id="PTHR30575:SF8">
    <property type="entry name" value="PEPTIDASE M20 DOMAIN-CONTAINING PROTEIN 2"/>
    <property type="match status" value="1"/>
</dbReference>
<organism evidence="7 8">
    <name type="scientific">Aspergillus oryzae</name>
    <name type="common">Yellow koji mold</name>
    <dbReference type="NCBI Taxonomy" id="5062"/>
    <lineage>
        <taxon>Eukaryota</taxon>
        <taxon>Fungi</taxon>
        <taxon>Dikarya</taxon>
        <taxon>Ascomycota</taxon>
        <taxon>Pezizomycotina</taxon>
        <taxon>Eurotiomycetes</taxon>
        <taxon>Eurotiomycetidae</taxon>
        <taxon>Eurotiales</taxon>
        <taxon>Aspergillaceae</taxon>
        <taxon>Aspergillus</taxon>
        <taxon>Aspergillus subgen. Circumdati</taxon>
    </lineage>
</organism>
<dbReference type="Pfam" id="PF07687">
    <property type="entry name" value="M20_dimer"/>
    <property type="match status" value="1"/>
</dbReference>
<dbReference type="PANTHER" id="PTHR30575">
    <property type="entry name" value="PEPTIDASE M20"/>
    <property type="match status" value="1"/>
</dbReference>
<evidence type="ECO:0000256" key="3">
    <source>
        <dbReference type="ARBA" id="ARBA00023125"/>
    </source>
</evidence>
<feature type="domain" description="Zn(2)-C6 fungal-type" evidence="6">
    <location>
        <begin position="407"/>
        <end position="437"/>
    </location>
</feature>
<dbReference type="SUPFAM" id="SSF55031">
    <property type="entry name" value="Bacterial exopeptidase dimerisation domain"/>
    <property type="match status" value="1"/>
</dbReference>
<dbReference type="AlphaFoldDB" id="A0A1S9DY78"/>
<dbReference type="InterPro" id="IPR052030">
    <property type="entry name" value="Peptidase_M20/M20A_hydrolases"/>
</dbReference>
<dbReference type="Pfam" id="PF11951">
    <property type="entry name" value="Fungal_trans_2"/>
    <property type="match status" value="1"/>
</dbReference>
<keyword evidence="5" id="KW-0539">Nucleus</keyword>
<dbReference type="Gene3D" id="4.10.240.10">
    <property type="entry name" value="Zn(2)-C6 fungal-type DNA-binding domain"/>
    <property type="match status" value="1"/>
</dbReference>
<dbReference type="GO" id="GO:0016805">
    <property type="term" value="F:dipeptidase activity"/>
    <property type="evidence" value="ECO:0007669"/>
    <property type="project" value="TreeGrafter"/>
</dbReference>
<dbReference type="GO" id="GO:0008270">
    <property type="term" value="F:zinc ion binding"/>
    <property type="evidence" value="ECO:0007669"/>
    <property type="project" value="InterPro"/>
</dbReference>
<dbReference type="CDD" id="cd00067">
    <property type="entry name" value="GAL4"/>
    <property type="match status" value="1"/>
</dbReference>
<dbReference type="eggNOG" id="ENOG502QQPD">
    <property type="taxonomic scope" value="Eukaryota"/>
</dbReference>
<keyword evidence="2" id="KW-0805">Transcription regulation</keyword>
<dbReference type="SUPFAM" id="SSF57701">
    <property type="entry name" value="Zn2/Cys6 DNA-binding domain"/>
    <property type="match status" value="1"/>
</dbReference>
<dbReference type="Pfam" id="PF00172">
    <property type="entry name" value="Zn_clus"/>
    <property type="match status" value="1"/>
</dbReference>